<dbReference type="CDD" id="cd05466">
    <property type="entry name" value="PBP2_LTTR_substrate"/>
    <property type="match status" value="1"/>
</dbReference>
<proteinExistence type="predicted"/>
<dbReference type="SUPFAM" id="SSF53850">
    <property type="entry name" value="Periplasmic binding protein-like II"/>
    <property type="match status" value="1"/>
</dbReference>
<gene>
    <name evidence="2" type="ORF">R4146_06975</name>
</gene>
<evidence type="ECO:0000313" key="2">
    <source>
        <dbReference type="EMBL" id="MEJ6400884.1"/>
    </source>
</evidence>
<dbReference type="RefSeq" id="WP_339960739.1">
    <property type="nucleotide sequence ID" value="NZ_JAWMWH010000003.1"/>
</dbReference>
<keyword evidence="3" id="KW-1185">Reference proteome</keyword>
<dbReference type="PANTHER" id="PTHR30419">
    <property type="entry name" value="HTH-TYPE TRANSCRIPTIONAL REGULATOR YBHD"/>
    <property type="match status" value="1"/>
</dbReference>
<dbReference type="Pfam" id="PF03466">
    <property type="entry name" value="LysR_substrate"/>
    <property type="match status" value="1"/>
</dbReference>
<dbReference type="Gene3D" id="3.40.190.290">
    <property type="match status" value="1"/>
</dbReference>
<sequence>MGQIFKNINETSQSMDKFIQSKETTLKVGFAEDQLFYPLMNHLSNTKIKMQEIIHSEIIAKIKNHQLDAGVTFLPVEDRELTSQFIFDDEVVAVVATKSKLAQLTQISMNQVAQTPISTMSSKFHFRKLLDQFFQDKLILPNYQYELSSVGSCINIIQNDANSVALVPKSVLTSKQCTNVKMLPIVDQMLSIQMGLVYLKETQSTPPLTNLANQLISQFNQ</sequence>
<dbReference type="InterPro" id="IPR050950">
    <property type="entry name" value="HTH-type_LysR_regulators"/>
</dbReference>
<evidence type="ECO:0000259" key="1">
    <source>
        <dbReference type="Pfam" id="PF03466"/>
    </source>
</evidence>
<accession>A0ABU8SMB3</accession>
<dbReference type="InterPro" id="IPR005119">
    <property type="entry name" value="LysR_subst-bd"/>
</dbReference>
<comment type="caution">
    <text evidence="2">The sequence shown here is derived from an EMBL/GenBank/DDBJ whole genome shotgun (WGS) entry which is preliminary data.</text>
</comment>
<reference evidence="2 3" key="1">
    <citation type="submission" date="2023-10" db="EMBL/GenBank/DDBJ databases">
        <title>Nicoliella lavandulae sp. nov. isolated from Lavandula angustifolia flowers.</title>
        <authorList>
            <person name="Alcantara C."/>
            <person name="Zuniga M."/>
            <person name="Landete J.M."/>
            <person name="Monedero V."/>
        </authorList>
    </citation>
    <scope>NUCLEOTIDE SEQUENCE [LARGE SCALE GENOMIC DNA]</scope>
    <source>
        <strain evidence="2 3">Es01</strain>
    </source>
</reference>
<feature type="domain" description="LysR substrate-binding" evidence="1">
    <location>
        <begin position="41"/>
        <end position="218"/>
    </location>
</feature>
<dbReference type="EMBL" id="JAWMWH010000003">
    <property type="protein sequence ID" value="MEJ6400884.1"/>
    <property type="molecule type" value="Genomic_DNA"/>
</dbReference>
<name>A0ABU8SMB3_9LACO</name>
<evidence type="ECO:0000313" key="3">
    <source>
        <dbReference type="Proteomes" id="UP001370590"/>
    </source>
</evidence>
<organism evidence="2 3">
    <name type="scientific">Nicoliella lavandulae</name>
    <dbReference type="NCBI Taxonomy" id="3082954"/>
    <lineage>
        <taxon>Bacteria</taxon>
        <taxon>Bacillati</taxon>
        <taxon>Bacillota</taxon>
        <taxon>Bacilli</taxon>
        <taxon>Lactobacillales</taxon>
        <taxon>Lactobacillaceae</taxon>
        <taxon>Nicoliella</taxon>
    </lineage>
</organism>
<protein>
    <submittedName>
        <fullName evidence="2">LysR family transcriptional regulator substrate-binding protein</fullName>
    </submittedName>
</protein>
<dbReference type="Proteomes" id="UP001370590">
    <property type="component" value="Unassembled WGS sequence"/>
</dbReference>